<organism evidence="1 2">
    <name type="scientific">Pseudarthrobacter defluvii</name>
    <dbReference type="NCBI Taxonomy" id="410837"/>
    <lineage>
        <taxon>Bacteria</taxon>
        <taxon>Bacillati</taxon>
        <taxon>Actinomycetota</taxon>
        <taxon>Actinomycetes</taxon>
        <taxon>Micrococcales</taxon>
        <taxon>Micrococcaceae</taxon>
        <taxon>Pseudarthrobacter</taxon>
    </lineage>
</organism>
<sequence length="51" mass="5914">MLQKLAGTYEDYIPYKTLTTRVFEETKTSTQALVFSSRLVNQVIRLCLETI</sequence>
<gene>
    <name evidence="1" type="ORF">J2T22_001654</name>
</gene>
<protein>
    <submittedName>
        <fullName evidence="1">Uncharacterized protein</fullName>
    </submittedName>
</protein>
<keyword evidence="2" id="KW-1185">Reference proteome</keyword>
<evidence type="ECO:0000313" key="2">
    <source>
        <dbReference type="Proteomes" id="UP001226389"/>
    </source>
</evidence>
<dbReference type="EMBL" id="JAUSSY010000005">
    <property type="protein sequence ID" value="MDQ0118476.1"/>
    <property type="molecule type" value="Genomic_DNA"/>
</dbReference>
<reference evidence="1 2" key="1">
    <citation type="submission" date="2023-07" db="EMBL/GenBank/DDBJ databases">
        <title>Sorghum-associated microbial communities from plants grown in Nebraska, USA.</title>
        <authorList>
            <person name="Schachtman D."/>
        </authorList>
    </citation>
    <scope>NUCLEOTIDE SEQUENCE [LARGE SCALE GENOMIC DNA]</scope>
    <source>
        <strain evidence="1 2">DS994</strain>
    </source>
</reference>
<accession>A0ABT9UFQ8</accession>
<dbReference type="RefSeq" id="WP_307489517.1">
    <property type="nucleotide sequence ID" value="NZ_JAUSSY010000005.1"/>
</dbReference>
<proteinExistence type="predicted"/>
<name>A0ABT9UFQ8_9MICC</name>
<comment type="caution">
    <text evidence="1">The sequence shown here is derived from an EMBL/GenBank/DDBJ whole genome shotgun (WGS) entry which is preliminary data.</text>
</comment>
<evidence type="ECO:0000313" key="1">
    <source>
        <dbReference type="EMBL" id="MDQ0118476.1"/>
    </source>
</evidence>
<dbReference type="Proteomes" id="UP001226389">
    <property type="component" value="Unassembled WGS sequence"/>
</dbReference>